<evidence type="ECO:0000256" key="2">
    <source>
        <dbReference type="SAM" id="MobiDB-lite"/>
    </source>
</evidence>
<accession>A0A654M301</accession>
<reference evidence="4" key="1">
    <citation type="submission" date="2015-10" db="EMBL/GenBank/DDBJ databases">
        <title>Niche specialization of a soil ammonia-oxidizing archaeon, Candidatus Nitrosocosmicus oleophilus.</title>
        <authorList>
            <person name="Jung M.-Y."/>
            <person name="Rhee S.-K."/>
        </authorList>
    </citation>
    <scope>NUCLEOTIDE SEQUENCE [LARGE SCALE GENOMIC DNA]</scope>
    <source>
        <strain evidence="4">MY3</strain>
    </source>
</reference>
<sequence length="577" mass="67175">MLSKSQEDQIIQSYLQGYSRDEIAAMLGVAGGSVSNIILKWKKRIKIPDVEEIRQFMKTLRKSNLTLNQCSEGFRMSQLMNKFSTGRDDNIIDFDKNSFTIFVKELYNACKKNQILPSRLMTWFRDLAEFSYEYHVKSVSKGNSEIPRSDNLYYSESNRSIPLATTISSLIEEMKNEVQDCKEKKTKLVEEIDSNLIILDNLHKEISNLKQDKIHFLSIYSTFSMVDKNLKENCNIDLKTEVESFANLVNSFKEKGYDIRSIFDEYSRSAGLKWEITQKQSQIQSQQQSIIELQNDINHYESLLNTGKKNWDIFFELEKMKFGIKGLKQLWLTITEIATSNNREYATAIDAFIKDVEDNYHDKLRFEDKVMEKRKELDMINIQLKSNRHNLLLDPIIGSCLLSLFRNGITEQDIVELVQLFQNSLQENKLRIKDTSQGEKTVTDSYEFLQGNGGWKALVNELKKYDGIKEAVRHETMILKKLKAENSMIMRESKNLSELCQTTYHLISILDNYCSYFKGYFDQCQNKNTFNITLNNVLIPLIILANHHYSDNSQNKKENGSQDQNDMSEDNNKENDV</sequence>
<feature type="coiled-coil region" evidence="1">
    <location>
        <begin position="276"/>
        <end position="303"/>
    </location>
</feature>
<proteinExistence type="predicted"/>
<organism evidence="3 4">
    <name type="scientific">Candidatus Nitrosocosmicus oleophilus</name>
    <dbReference type="NCBI Taxonomy" id="1353260"/>
    <lineage>
        <taxon>Archaea</taxon>
        <taxon>Nitrososphaerota</taxon>
        <taxon>Nitrososphaeria</taxon>
        <taxon>Nitrososphaerales</taxon>
        <taxon>Nitrososphaeraceae</taxon>
        <taxon>Candidatus Nitrosocosmicus</taxon>
    </lineage>
</organism>
<feature type="region of interest" description="Disordered" evidence="2">
    <location>
        <begin position="552"/>
        <end position="577"/>
    </location>
</feature>
<dbReference type="EMBL" id="CP012850">
    <property type="protein sequence ID" value="ALI37845.1"/>
    <property type="molecule type" value="Genomic_DNA"/>
</dbReference>
<dbReference type="GeneID" id="60423464"/>
<protein>
    <submittedName>
        <fullName evidence="3">Uncharacterized protein</fullName>
    </submittedName>
</protein>
<dbReference type="InterPro" id="IPR036388">
    <property type="entry name" value="WH-like_DNA-bd_sf"/>
</dbReference>
<gene>
    <name evidence="3" type="ORF">NMY3_03663</name>
</gene>
<evidence type="ECO:0000313" key="4">
    <source>
        <dbReference type="Proteomes" id="UP000058925"/>
    </source>
</evidence>
<dbReference type="Proteomes" id="UP000058925">
    <property type="component" value="Chromosome"/>
</dbReference>
<dbReference type="AlphaFoldDB" id="A0A654M301"/>
<dbReference type="RefSeq" id="WP_196816834.1">
    <property type="nucleotide sequence ID" value="NZ_CP012850.1"/>
</dbReference>
<keyword evidence="4" id="KW-1185">Reference proteome</keyword>
<dbReference type="OrthoDB" id="11962at2157"/>
<dbReference type="KEGG" id="taa:NMY3_03663"/>
<dbReference type="Gene3D" id="1.10.10.10">
    <property type="entry name" value="Winged helix-like DNA-binding domain superfamily/Winged helix DNA-binding domain"/>
    <property type="match status" value="1"/>
</dbReference>
<name>A0A654M301_9ARCH</name>
<evidence type="ECO:0000313" key="3">
    <source>
        <dbReference type="EMBL" id="ALI37845.1"/>
    </source>
</evidence>
<keyword evidence="1" id="KW-0175">Coiled coil</keyword>
<evidence type="ECO:0000256" key="1">
    <source>
        <dbReference type="SAM" id="Coils"/>
    </source>
</evidence>